<feature type="region of interest" description="Disordered" evidence="1">
    <location>
        <begin position="556"/>
        <end position="603"/>
    </location>
</feature>
<evidence type="ECO:0000256" key="1">
    <source>
        <dbReference type="SAM" id="MobiDB-lite"/>
    </source>
</evidence>
<feature type="region of interest" description="Disordered" evidence="1">
    <location>
        <begin position="656"/>
        <end position="713"/>
    </location>
</feature>
<dbReference type="EMBL" id="KV427618">
    <property type="protein sequence ID" value="KZT07633.1"/>
    <property type="molecule type" value="Genomic_DNA"/>
</dbReference>
<feature type="compositionally biased region" description="Pro residues" evidence="1">
    <location>
        <begin position="888"/>
        <end position="900"/>
    </location>
</feature>
<dbReference type="Proteomes" id="UP000076871">
    <property type="component" value="Unassembled WGS sequence"/>
</dbReference>
<feature type="compositionally biased region" description="Polar residues" evidence="1">
    <location>
        <begin position="406"/>
        <end position="415"/>
    </location>
</feature>
<accession>A0A165ERT4</accession>
<feature type="compositionally biased region" description="Polar residues" evidence="1">
    <location>
        <begin position="762"/>
        <end position="778"/>
    </location>
</feature>
<proteinExistence type="predicted"/>
<feature type="compositionally biased region" description="Low complexity" evidence="1">
    <location>
        <begin position="1091"/>
        <end position="1104"/>
    </location>
</feature>
<feature type="region of interest" description="Disordered" evidence="1">
    <location>
        <begin position="179"/>
        <end position="302"/>
    </location>
</feature>
<feature type="region of interest" description="Disordered" evidence="1">
    <location>
        <begin position="876"/>
        <end position="913"/>
    </location>
</feature>
<feature type="compositionally biased region" description="Polar residues" evidence="1">
    <location>
        <begin position="252"/>
        <end position="267"/>
    </location>
</feature>
<feature type="region of interest" description="Disordered" evidence="1">
    <location>
        <begin position="50"/>
        <end position="127"/>
    </location>
</feature>
<feature type="compositionally biased region" description="Low complexity" evidence="1">
    <location>
        <begin position="556"/>
        <end position="577"/>
    </location>
</feature>
<feature type="compositionally biased region" description="Low complexity" evidence="1">
    <location>
        <begin position="269"/>
        <end position="285"/>
    </location>
</feature>
<feature type="compositionally biased region" description="Polar residues" evidence="1">
    <location>
        <begin position="203"/>
        <end position="213"/>
    </location>
</feature>
<name>A0A165ERT4_9APHY</name>
<feature type="compositionally biased region" description="Basic and acidic residues" evidence="1">
    <location>
        <begin position="593"/>
        <end position="603"/>
    </location>
</feature>
<dbReference type="RefSeq" id="XP_040765373.1">
    <property type="nucleotide sequence ID" value="XM_040912425.1"/>
</dbReference>
<organism evidence="2 3">
    <name type="scientific">Laetiporus sulphureus 93-53</name>
    <dbReference type="NCBI Taxonomy" id="1314785"/>
    <lineage>
        <taxon>Eukaryota</taxon>
        <taxon>Fungi</taxon>
        <taxon>Dikarya</taxon>
        <taxon>Basidiomycota</taxon>
        <taxon>Agaricomycotina</taxon>
        <taxon>Agaricomycetes</taxon>
        <taxon>Polyporales</taxon>
        <taxon>Laetiporus</taxon>
    </lineage>
</organism>
<evidence type="ECO:0000313" key="3">
    <source>
        <dbReference type="Proteomes" id="UP000076871"/>
    </source>
</evidence>
<protein>
    <submittedName>
        <fullName evidence="2">Uncharacterized protein</fullName>
    </submittedName>
</protein>
<dbReference type="InParanoid" id="A0A165ERT4"/>
<feature type="compositionally biased region" description="Low complexity" evidence="1">
    <location>
        <begin position="357"/>
        <end position="369"/>
    </location>
</feature>
<dbReference type="AlphaFoldDB" id="A0A165ERT4"/>
<sequence>MDRACYGRVGTIHSACPWDLPDDYERPGSRCLRSATISGSSSLHATSAARMSTAVGVAPSSPQDPTRTARSDSVASNSSAGGTSLRRRSRTKTRTLNLAKRGKSLGPSGSGAERVGDDSVSAPAAQDAIPPLPRALCDEREVLWKPELPRTGVEMEQALLPRRPRTTGSERPRPIVVIQEASDAGHGNSAMTAGGIELEWDTQARSEGSSSRGMKTRSRTLSLPRHAFRTIATSSDSSSQPSPITPALAQSEVPQVQIQRSDPQTVRDSIWSQNSSTSSSAYPASTVTGSHTTTESSLPYTLDSHQDDQHAFSLEIVSPEKTEFDADDVSYRLRLLMNNSYFLPPAHAKPTPSYLASPGSPGSKKVSPKSSNLNILDFFRIGKPKLKTTPALSPLTAGNPGGPVLRTTSDSTTASGYLPRPEVRSAPQTPIRAPPPNMVRVVVVRETMEDLATAAKEAERDLKTKAAVRKKRSQLMSTRRNQQVDVIDPTDAVDLPPPSSSYPFAVQASNLQGLGVRDSIGAALLAERLPPGSPGIWSLSSDDTWRKALLHEAVTHSFSSSATSSRATTSTNGSSSPSPTPPSASTPTSPESRPSDDSHTTAEHRVGQRILEDIRVSNNADEQQSPTILTQSFYPPMTSNSLAMFLTTPISDATPLHTPLSRAASPTHGHALSPAPRRQMSNPQFSSSRQGPSDSAAQGVNVEGSSGLSPPSAQALRKSLSFAGLTDAHDVSSGAGRAIFSLSPPPAAPAQLSPSSEEHNLRTSPSISSYQSMVSGSRQSDELSYATAEDSDGEQHEKLRPSVSLSVMTDNRPSMSLSEYSQPSPTVSAFHDAIFGSYRPVSVLSRRSYLPAVSGSSALPSLPTAVSDPGHYVVSPTSRIPSLTDPIASPPPQSPLPGPVGRPSLSSRASTDPGRPFIAESTFCVGVDSSLNPSTNSLDFHTPMAPLSERRGRSSGLSLLIPTEAPTPSIHSAPAPASPTAFFDHIEDAMSEFGAFDESEDEEASPEPAHMFFGARGRADPNWTISPGVSLTRLGNYSSPHIASSSIGISGADRKKPIVNVPKRPRRSSYFSKKKALLKDDPTLPFKETAAGHSHSSGSAMHGSVARRISRRRPATAGAAEDRSKCFQRESIQMFDGMLVRHLEAERDTIRRITSNMSSSRS</sequence>
<gene>
    <name evidence="2" type="ORF">LAESUDRAFT_758220</name>
</gene>
<feature type="compositionally biased region" description="Polar residues" evidence="1">
    <location>
        <begin position="286"/>
        <end position="299"/>
    </location>
</feature>
<reference evidence="2 3" key="1">
    <citation type="journal article" date="2016" name="Mol. Biol. Evol.">
        <title>Comparative Genomics of Early-Diverging Mushroom-Forming Fungi Provides Insights into the Origins of Lignocellulose Decay Capabilities.</title>
        <authorList>
            <person name="Nagy L.G."/>
            <person name="Riley R."/>
            <person name="Tritt A."/>
            <person name="Adam C."/>
            <person name="Daum C."/>
            <person name="Floudas D."/>
            <person name="Sun H."/>
            <person name="Yadav J.S."/>
            <person name="Pangilinan J."/>
            <person name="Larsson K.H."/>
            <person name="Matsuura K."/>
            <person name="Barry K."/>
            <person name="Labutti K."/>
            <person name="Kuo R."/>
            <person name="Ohm R.A."/>
            <person name="Bhattacharya S.S."/>
            <person name="Shirouzu T."/>
            <person name="Yoshinaga Y."/>
            <person name="Martin F.M."/>
            <person name="Grigoriev I.V."/>
            <person name="Hibbett D.S."/>
        </authorList>
    </citation>
    <scope>NUCLEOTIDE SEQUENCE [LARGE SCALE GENOMIC DNA]</scope>
    <source>
        <strain evidence="2 3">93-53</strain>
    </source>
</reference>
<feature type="region of interest" description="Disordered" evidence="1">
    <location>
        <begin position="350"/>
        <end position="369"/>
    </location>
</feature>
<feature type="region of interest" description="Disordered" evidence="1">
    <location>
        <begin position="389"/>
        <end position="434"/>
    </location>
</feature>
<feature type="compositionally biased region" description="Polar residues" evidence="1">
    <location>
        <begin position="60"/>
        <end position="77"/>
    </location>
</feature>
<dbReference type="OrthoDB" id="3261862at2759"/>
<feature type="region of interest" description="Disordered" evidence="1">
    <location>
        <begin position="1082"/>
        <end position="1124"/>
    </location>
</feature>
<feature type="region of interest" description="Disordered" evidence="1">
    <location>
        <begin position="740"/>
        <end position="803"/>
    </location>
</feature>
<keyword evidence="3" id="KW-1185">Reference proteome</keyword>
<feature type="compositionally biased region" description="Polar residues" evidence="1">
    <location>
        <begin position="679"/>
        <end position="712"/>
    </location>
</feature>
<dbReference type="GeneID" id="63829453"/>
<evidence type="ECO:0000313" key="2">
    <source>
        <dbReference type="EMBL" id="KZT07633.1"/>
    </source>
</evidence>